<comment type="caution">
    <text evidence="1">The sequence shown here is derived from an EMBL/GenBank/DDBJ whole genome shotgun (WGS) entry which is preliminary data.</text>
</comment>
<gene>
    <name evidence="1" type="ORF">BDR25DRAFT_238065</name>
</gene>
<proteinExistence type="predicted"/>
<dbReference type="Proteomes" id="UP000799755">
    <property type="component" value="Unassembled WGS sequence"/>
</dbReference>
<name>A0ACB6QIC2_9PLEO</name>
<accession>A0ACB6QIC2</accession>
<evidence type="ECO:0000313" key="2">
    <source>
        <dbReference type="Proteomes" id="UP000799755"/>
    </source>
</evidence>
<protein>
    <submittedName>
        <fullName evidence="1">Uncharacterized protein</fullName>
    </submittedName>
</protein>
<keyword evidence="2" id="KW-1185">Reference proteome</keyword>
<dbReference type="EMBL" id="MU003526">
    <property type="protein sequence ID" value="KAF2466077.1"/>
    <property type="molecule type" value="Genomic_DNA"/>
</dbReference>
<evidence type="ECO:0000313" key="1">
    <source>
        <dbReference type="EMBL" id="KAF2466077.1"/>
    </source>
</evidence>
<sequence>MSRLDTKLRRISELEAGKFADMVGEVIKTYPANFDSLDIYVTDYTENQDLFYYQDPSEMDLPPTKPWPGPYGQMTLQIRLFEPHASFARQNIREGDLVHIQNIHVKYSAANQLEGAVHQDRRFIDRINIRKISRQDQIQPIRKLKAEYFRRRLSRSATITVNEPKKPSAKASAKKKEEKKERQRMQKEQEQKELEERAKTRAAARAGINPHIRAGASEIQLSTISEIINNPALKQTHRSGNVTTLPFVNAKYRTHVRVVDFSPGFLEQFTQSMANPAWNPAVRNGSPGNRMPNDRWEWAFVLLVEDANVPAGSTPERLRLFVSGQDAEVLLGGLKAVYSLKEYPEAVDKLEEKLFIIWGNLFELKGAFRGTNNTLPLPCGDERLQNTPFECCVEEYGKRLAHPTPIHPQGWQRTHRLFKTQILDSDSSDNSD</sequence>
<organism evidence="1 2">
    <name type="scientific">Lindgomyces ingoldianus</name>
    <dbReference type="NCBI Taxonomy" id="673940"/>
    <lineage>
        <taxon>Eukaryota</taxon>
        <taxon>Fungi</taxon>
        <taxon>Dikarya</taxon>
        <taxon>Ascomycota</taxon>
        <taxon>Pezizomycotina</taxon>
        <taxon>Dothideomycetes</taxon>
        <taxon>Pleosporomycetidae</taxon>
        <taxon>Pleosporales</taxon>
        <taxon>Lindgomycetaceae</taxon>
        <taxon>Lindgomyces</taxon>
    </lineage>
</organism>
<reference evidence="1" key="1">
    <citation type="journal article" date="2020" name="Stud. Mycol.">
        <title>101 Dothideomycetes genomes: a test case for predicting lifestyles and emergence of pathogens.</title>
        <authorList>
            <person name="Haridas S."/>
            <person name="Albert R."/>
            <person name="Binder M."/>
            <person name="Bloem J."/>
            <person name="Labutti K."/>
            <person name="Salamov A."/>
            <person name="Andreopoulos B."/>
            <person name="Baker S."/>
            <person name="Barry K."/>
            <person name="Bills G."/>
            <person name="Bluhm B."/>
            <person name="Cannon C."/>
            <person name="Castanera R."/>
            <person name="Culley D."/>
            <person name="Daum C."/>
            <person name="Ezra D."/>
            <person name="Gonzalez J."/>
            <person name="Henrissat B."/>
            <person name="Kuo A."/>
            <person name="Liang C."/>
            <person name="Lipzen A."/>
            <person name="Lutzoni F."/>
            <person name="Magnuson J."/>
            <person name="Mondo S."/>
            <person name="Nolan M."/>
            <person name="Ohm R."/>
            <person name="Pangilinan J."/>
            <person name="Park H.-J."/>
            <person name="Ramirez L."/>
            <person name="Alfaro M."/>
            <person name="Sun H."/>
            <person name="Tritt A."/>
            <person name="Yoshinaga Y."/>
            <person name="Zwiers L.-H."/>
            <person name="Turgeon B."/>
            <person name="Goodwin S."/>
            <person name="Spatafora J."/>
            <person name="Crous P."/>
            <person name="Grigoriev I."/>
        </authorList>
    </citation>
    <scope>NUCLEOTIDE SEQUENCE</scope>
    <source>
        <strain evidence="1">ATCC 200398</strain>
    </source>
</reference>